<dbReference type="Pfam" id="PF13516">
    <property type="entry name" value="LRR_6"/>
    <property type="match status" value="1"/>
</dbReference>
<evidence type="ECO:0000313" key="5">
    <source>
        <dbReference type="Proteomes" id="UP000011087"/>
    </source>
</evidence>
<dbReference type="CDD" id="cd22665">
    <property type="entry name" value="FHA_MDC1"/>
    <property type="match status" value="1"/>
</dbReference>
<dbReference type="InterPro" id="IPR001611">
    <property type="entry name" value="Leu-rich_rpt"/>
</dbReference>
<dbReference type="OrthoDB" id="550575at2759"/>
<evidence type="ECO:0000313" key="3">
    <source>
        <dbReference type="EMBL" id="EKX45778.1"/>
    </source>
</evidence>
<feature type="region of interest" description="Disordered" evidence="1">
    <location>
        <begin position="315"/>
        <end position="335"/>
    </location>
</feature>
<dbReference type="Gene3D" id="2.60.200.20">
    <property type="match status" value="1"/>
</dbReference>
<keyword evidence="5" id="KW-1185">Reference proteome</keyword>
<evidence type="ECO:0000259" key="2">
    <source>
        <dbReference type="PROSITE" id="PS50006"/>
    </source>
</evidence>
<dbReference type="SUPFAM" id="SSF52047">
    <property type="entry name" value="RNI-like"/>
    <property type="match status" value="1"/>
</dbReference>
<dbReference type="EMBL" id="JH992997">
    <property type="protein sequence ID" value="EKX45778.1"/>
    <property type="molecule type" value="Genomic_DNA"/>
</dbReference>
<dbReference type="GeneID" id="17302413"/>
<evidence type="ECO:0000313" key="4">
    <source>
        <dbReference type="EnsemblProtists" id="EKX45778"/>
    </source>
</evidence>
<dbReference type="PROSITE" id="PS50006">
    <property type="entry name" value="FHA_DOMAIN"/>
    <property type="match status" value="1"/>
</dbReference>
<dbReference type="Proteomes" id="UP000011087">
    <property type="component" value="Unassembled WGS sequence"/>
</dbReference>
<dbReference type="Gene3D" id="3.80.10.10">
    <property type="entry name" value="Ribonuclease Inhibitor"/>
    <property type="match status" value="2"/>
</dbReference>
<dbReference type="GO" id="GO:0031146">
    <property type="term" value="P:SCF-dependent proteasomal ubiquitin-dependent protein catabolic process"/>
    <property type="evidence" value="ECO:0007669"/>
    <property type="project" value="TreeGrafter"/>
</dbReference>
<feature type="domain" description="FHA" evidence="2">
    <location>
        <begin position="32"/>
        <end position="88"/>
    </location>
</feature>
<dbReference type="InterPro" id="IPR008984">
    <property type="entry name" value="SMAD_FHA_dom_sf"/>
</dbReference>
<reference evidence="3 5" key="1">
    <citation type="journal article" date="2012" name="Nature">
        <title>Algal genomes reveal evolutionary mosaicism and the fate of nucleomorphs.</title>
        <authorList>
            <consortium name="DOE Joint Genome Institute"/>
            <person name="Curtis B.A."/>
            <person name="Tanifuji G."/>
            <person name="Burki F."/>
            <person name="Gruber A."/>
            <person name="Irimia M."/>
            <person name="Maruyama S."/>
            <person name="Arias M.C."/>
            <person name="Ball S.G."/>
            <person name="Gile G.H."/>
            <person name="Hirakawa Y."/>
            <person name="Hopkins J.F."/>
            <person name="Kuo A."/>
            <person name="Rensing S.A."/>
            <person name="Schmutz J."/>
            <person name="Symeonidi A."/>
            <person name="Elias M."/>
            <person name="Eveleigh R.J."/>
            <person name="Herman E.K."/>
            <person name="Klute M.J."/>
            <person name="Nakayama T."/>
            <person name="Obornik M."/>
            <person name="Reyes-Prieto A."/>
            <person name="Armbrust E.V."/>
            <person name="Aves S.J."/>
            <person name="Beiko R.G."/>
            <person name="Coutinho P."/>
            <person name="Dacks J.B."/>
            <person name="Durnford D.G."/>
            <person name="Fast N.M."/>
            <person name="Green B.R."/>
            <person name="Grisdale C.J."/>
            <person name="Hempel F."/>
            <person name="Henrissat B."/>
            <person name="Hoppner M.P."/>
            <person name="Ishida K."/>
            <person name="Kim E."/>
            <person name="Koreny L."/>
            <person name="Kroth P.G."/>
            <person name="Liu Y."/>
            <person name="Malik S.B."/>
            <person name="Maier U.G."/>
            <person name="McRose D."/>
            <person name="Mock T."/>
            <person name="Neilson J.A."/>
            <person name="Onodera N.T."/>
            <person name="Poole A.M."/>
            <person name="Pritham E.J."/>
            <person name="Richards T.A."/>
            <person name="Rocap G."/>
            <person name="Roy S.W."/>
            <person name="Sarai C."/>
            <person name="Schaack S."/>
            <person name="Shirato S."/>
            <person name="Slamovits C.H."/>
            <person name="Spencer D.F."/>
            <person name="Suzuki S."/>
            <person name="Worden A.Z."/>
            <person name="Zauner S."/>
            <person name="Barry K."/>
            <person name="Bell C."/>
            <person name="Bharti A.K."/>
            <person name="Crow J.A."/>
            <person name="Grimwood J."/>
            <person name="Kramer R."/>
            <person name="Lindquist E."/>
            <person name="Lucas S."/>
            <person name="Salamov A."/>
            <person name="McFadden G.I."/>
            <person name="Lane C.E."/>
            <person name="Keeling P.J."/>
            <person name="Gray M.W."/>
            <person name="Grigoriev I.V."/>
            <person name="Archibald J.M."/>
        </authorList>
    </citation>
    <scope>NUCLEOTIDE SEQUENCE</scope>
    <source>
        <strain evidence="3 5">CCMP2712</strain>
    </source>
</reference>
<dbReference type="HOGENOM" id="CLU_404643_0_0_1"/>
<dbReference type="KEGG" id="gtt:GUITHDRAFT_138646"/>
<dbReference type="PANTHER" id="PTHR13318">
    <property type="entry name" value="PARTNER OF PAIRED, ISOFORM B-RELATED"/>
    <property type="match status" value="1"/>
</dbReference>
<dbReference type="EnsemblProtists" id="EKX45778">
    <property type="protein sequence ID" value="EKX45778"/>
    <property type="gene ID" value="GUITHDRAFT_138646"/>
</dbReference>
<dbReference type="GO" id="GO:0019005">
    <property type="term" value="C:SCF ubiquitin ligase complex"/>
    <property type="evidence" value="ECO:0007669"/>
    <property type="project" value="TreeGrafter"/>
</dbReference>
<dbReference type="STRING" id="905079.L1JB78"/>
<gene>
    <name evidence="3" type="ORF">GUITHDRAFT_138646</name>
</gene>
<evidence type="ECO:0000256" key="1">
    <source>
        <dbReference type="SAM" id="MobiDB-lite"/>
    </source>
</evidence>
<dbReference type="SMART" id="SM00240">
    <property type="entry name" value="FHA"/>
    <property type="match status" value="1"/>
</dbReference>
<dbReference type="SUPFAM" id="SSF49879">
    <property type="entry name" value="SMAD/FHA domain"/>
    <property type="match status" value="1"/>
</dbReference>
<dbReference type="RefSeq" id="XP_005832758.1">
    <property type="nucleotide sequence ID" value="XM_005832701.1"/>
</dbReference>
<protein>
    <recommendedName>
        <fullName evidence="2">FHA domain-containing protein</fullName>
    </recommendedName>
</protein>
<sequence length="680" mass="75177">MRESFSSSNAPKLRVLSGPNKSETFQLRLGNNVVGRASDCDVCLEGSGISKRHASIVVSAERTDSKTFTVQIEDLGSTNKSFLGSLEEPVELTPGRRYPMEHGEVVVFGDVACVLLSRNKSQPSSCEATQTEDFPEVVGMTGSGSMIGEAIQTTAPDMTVQSQETILTQLDKLMQGMTNLYSIVQGSAPGSIASDSWAPPRTSTSVMQSNMTQTDFELGEEDIILNQTDVDMWPHEQARVSVMASDMHTRSVGERAGANLQGMGTQSQLLPPSLDADRPLPGILRHAAVAAPQPTLDPSLFQDLYRGVTAEGRTTQRSLQRSRMHTHRSRHSDAMLEEEEEEVLVSMRDVQVPQRVVFHILCFLPRIPCMLLMSSVNSYFRRLCEASLLWEELDLSWNTISPDPICNRITDEILHRLLTRCYRTSLLRVDLSGCSFVSDWTLLNLSKHSYNVRSMVLKCFADVGPQISDAGLVELARRLPKVEHVNLFWCHRITNVSVTTLSSHCPNLKSLDLSGCFELTDLSIISLAEAQCGPQLLDLKLKACESISTEAVLALARRCTSLQTLDIGGCSRVKGDALVLDIHMRAMAPSFTRISRLSVAYSRNLSDDGIKDMVRFCNQLEVADLRGLRRMTDDSLLKLSQIARNLSSLDVRGCQSLTHEILGKLATQLVKCRFTTSYVN</sequence>
<dbReference type="InterPro" id="IPR000253">
    <property type="entry name" value="FHA_dom"/>
</dbReference>
<dbReference type="AlphaFoldDB" id="L1JB78"/>
<name>L1JB78_GUITC</name>
<reference evidence="5" key="2">
    <citation type="submission" date="2012-11" db="EMBL/GenBank/DDBJ databases">
        <authorList>
            <person name="Kuo A."/>
            <person name="Curtis B.A."/>
            <person name="Tanifuji G."/>
            <person name="Burki F."/>
            <person name="Gruber A."/>
            <person name="Irimia M."/>
            <person name="Maruyama S."/>
            <person name="Arias M.C."/>
            <person name="Ball S.G."/>
            <person name="Gile G.H."/>
            <person name="Hirakawa Y."/>
            <person name="Hopkins J.F."/>
            <person name="Rensing S.A."/>
            <person name="Schmutz J."/>
            <person name="Symeonidi A."/>
            <person name="Elias M."/>
            <person name="Eveleigh R.J."/>
            <person name="Herman E.K."/>
            <person name="Klute M.J."/>
            <person name="Nakayama T."/>
            <person name="Obornik M."/>
            <person name="Reyes-Prieto A."/>
            <person name="Armbrust E.V."/>
            <person name="Aves S.J."/>
            <person name="Beiko R.G."/>
            <person name="Coutinho P."/>
            <person name="Dacks J.B."/>
            <person name="Durnford D.G."/>
            <person name="Fast N.M."/>
            <person name="Green B.R."/>
            <person name="Grisdale C."/>
            <person name="Hempe F."/>
            <person name="Henrissat B."/>
            <person name="Hoppner M.P."/>
            <person name="Ishida K.-I."/>
            <person name="Kim E."/>
            <person name="Koreny L."/>
            <person name="Kroth P.G."/>
            <person name="Liu Y."/>
            <person name="Malik S.-B."/>
            <person name="Maier U.G."/>
            <person name="McRose D."/>
            <person name="Mock T."/>
            <person name="Neilson J.A."/>
            <person name="Onodera N.T."/>
            <person name="Poole A.M."/>
            <person name="Pritham E.J."/>
            <person name="Richards T.A."/>
            <person name="Rocap G."/>
            <person name="Roy S.W."/>
            <person name="Sarai C."/>
            <person name="Schaack S."/>
            <person name="Shirato S."/>
            <person name="Slamovits C.H."/>
            <person name="Spencer D.F."/>
            <person name="Suzuki S."/>
            <person name="Worden A.Z."/>
            <person name="Zauner S."/>
            <person name="Barry K."/>
            <person name="Bell C."/>
            <person name="Bharti A.K."/>
            <person name="Crow J.A."/>
            <person name="Grimwood J."/>
            <person name="Kramer R."/>
            <person name="Lindquist E."/>
            <person name="Lucas S."/>
            <person name="Salamov A."/>
            <person name="McFadden G.I."/>
            <person name="Lane C.E."/>
            <person name="Keeling P.J."/>
            <person name="Gray M.W."/>
            <person name="Grigoriev I.V."/>
            <person name="Archibald J.M."/>
        </authorList>
    </citation>
    <scope>NUCLEOTIDE SEQUENCE</scope>
    <source>
        <strain evidence="5">CCMP2712</strain>
    </source>
</reference>
<feature type="compositionally biased region" description="Basic residues" evidence="1">
    <location>
        <begin position="320"/>
        <end position="330"/>
    </location>
</feature>
<proteinExistence type="predicted"/>
<reference evidence="4" key="3">
    <citation type="submission" date="2016-03" db="UniProtKB">
        <authorList>
            <consortium name="EnsemblProtists"/>
        </authorList>
    </citation>
    <scope>IDENTIFICATION</scope>
</reference>
<accession>L1JB78</accession>
<dbReference type="PaxDb" id="55529-EKX45778"/>
<dbReference type="Pfam" id="PF00498">
    <property type="entry name" value="FHA"/>
    <property type="match status" value="1"/>
</dbReference>
<dbReference type="SMART" id="SM00367">
    <property type="entry name" value="LRR_CC"/>
    <property type="match status" value="8"/>
</dbReference>
<organism evidence="3">
    <name type="scientific">Guillardia theta (strain CCMP2712)</name>
    <name type="common">Cryptophyte</name>
    <dbReference type="NCBI Taxonomy" id="905079"/>
    <lineage>
        <taxon>Eukaryota</taxon>
        <taxon>Cryptophyceae</taxon>
        <taxon>Pyrenomonadales</taxon>
        <taxon>Geminigeraceae</taxon>
        <taxon>Guillardia</taxon>
    </lineage>
</organism>
<dbReference type="InterPro" id="IPR006553">
    <property type="entry name" value="Leu-rich_rpt_Cys-con_subtyp"/>
</dbReference>
<dbReference type="eggNOG" id="KOG4341">
    <property type="taxonomic scope" value="Eukaryota"/>
</dbReference>
<dbReference type="InterPro" id="IPR032675">
    <property type="entry name" value="LRR_dom_sf"/>
</dbReference>